<accession>A0AA42AWH5</accession>
<sequence>MAESKGVHLLPPLSPLSSYINTEKLQFYIMGVLELENPFSESQTLDFLRDVFLPINTRFSSKILTDEKGVQRWKKIDTIPENHLIIPKLSPSSEDQELYDEQVHDYLAKINLKPFPEHLSPWDVHLLTYPTTNAKTTLVFNLHHALGDGYSIMGALFSIFKSSANPNHPLRFPTASSRMNEVKSNYSRISGLVTKAKNTLSDFTKNVLGAYILADGETVIRSTTPRVEYEPISITSVTISMDYIRDIRSKVGGTVNDITTGWISYGLHLYMKKLGEFGDGSSRCTALVVMNMRMYKGFKSIEAMLKANIWGNHFGLLSVSLPPFVSDDMEKVDPLDYIVQAKEEMLRKANSFGAYFTSKLLGYMGKVTGPEGPANFIYSNVRNKSIMISNMCGPVEKAAVAGNPLKGFYFIIPGMPQSLTFTIVSYMGKLRLVTTSEKGFIDAKLMNSCMKEAFQKMYSAACGENPVMD</sequence>
<dbReference type="InterPro" id="IPR045034">
    <property type="entry name" value="O-acyltransferase_WSD1-like"/>
</dbReference>
<dbReference type="GO" id="GO:0005886">
    <property type="term" value="C:plasma membrane"/>
    <property type="evidence" value="ECO:0007669"/>
    <property type="project" value="TreeGrafter"/>
</dbReference>
<keyword evidence="3" id="KW-1185">Reference proteome</keyword>
<gene>
    <name evidence="2" type="ORF">MKW94_029885</name>
</gene>
<dbReference type="GO" id="GO:0008374">
    <property type="term" value="F:O-acyltransferase activity"/>
    <property type="evidence" value="ECO:0007669"/>
    <property type="project" value="InterPro"/>
</dbReference>
<dbReference type="Pfam" id="PF06974">
    <property type="entry name" value="WS_DGAT_C"/>
    <property type="match status" value="1"/>
</dbReference>
<dbReference type="EMBL" id="JAJJMA010242847">
    <property type="protein sequence ID" value="MCL7043107.1"/>
    <property type="molecule type" value="Genomic_DNA"/>
</dbReference>
<comment type="caution">
    <text evidence="2">The sequence shown here is derived from an EMBL/GenBank/DDBJ whole genome shotgun (WGS) entry which is preliminary data.</text>
</comment>
<evidence type="ECO:0000313" key="3">
    <source>
        <dbReference type="Proteomes" id="UP001177140"/>
    </source>
</evidence>
<feature type="domain" description="O-acyltransferase WSD1 C-terminal" evidence="1">
    <location>
        <begin position="310"/>
        <end position="457"/>
    </location>
</feature>
<reference evidence="2" key="1">
    <citation type="submission" date="2022-03" db="EMBL/GenBank/DDBJ databases">
        <title>A functionally conserved STORR gene fusion in Papaver species that diverged 16.8 million years ago.</title>
        <authorList>
            <person name="Catania T."/>
        </authorList>
    </citation>
    <scope>NUCLEOTIDE SEQUENCE</scope>
    <source>
        <strain evidence="2">S-191538</strain>
    </source>
</reference>
<dbReference type="InterPro" id="IPR009721">
    <property type="entry name" value="O-acyltransferase_WSD1_C"/>
</dbReference>
<protein>
    <recommendedName>
        <fullName evidence="1">O-acyltransferase WSD1 C-terminal domain-containing protein</fullName>
    </recommendedName>
</protein>
<dbReference type="Proteomes" id="UP001177140">
    <property type="component" value="Unassembled WGS sequence"/>
</dbReference>
<name>A0AA42AWH5_PAPNU</name>
<proteinExistence type="predicted"/>
<evidence type="ECO:0000313" key="2">
    <source>
        <dbReference type="EMBL" id="MCL7043107.1"/>
    </source>
</evidence>
<dbReference type="GO" id="GO:0019432">
    <property type="term" value="P:triglyceride biosynthetic process"/>
    <property type="evidence" value="ECO:0007669"/>
    <property type="project" value="TreeGrafter"/>
</dbReference>
<evidence type="ECO:0000259" key="1">
    <source>
        <dbReference type="Pfam" id="PF06974"/>
    </source>
</evidence>
<dbReference type="AlphaFoldDB" id="A0AA42AWH5"/>
<dbReference type="PANTHER" id="PTHR31650">
    <property type="entry name" value="O-ACYLTRANSFERASE (WSD1-LIKE) FAMILY PROTEIN"/>
    <property type="match status" value="1"/>
</dbReference>
<organism evidence="2 3">
    <name type="scientific">Papaver nudicaule</name>
    <name type="common">Iceland poppy</name>
    <dbReference type="NCBI Taxonomy" id="74823"/>
    <lineage>
        <taxon>Eukaryota</taxon>
        <taxon>Viridiplantae</taxon>
        <taxon>Streptophyta</taxon>
        <taxon>Embryophyta</taxon>
        <taxon>Tracheophyta</taxon>
        <taxon>Spermatophyta</taxon>
        <taxon>Magnoliopsida</taxon>
        <taxon>Ranunculales</taxon>
        <taxon>Papaveraceae</taxon>
        <taxon>Papaveroideae</taxon>
        <taxon>Papaver</taxon>
    </lineage>
</organism>
<dbReference type="PANTHER" id="PTHR31650:SF34">
    <property type="entry name" value="O-ACYLTRANSFERASE WSD1-LIKE ISOFORM X1"/>
    <property type="match status" value="1"/>
</dbReference>